<dbReference type="AlphaFoldDB" id="A0A1B0DFG4"/>
<dbReference type="InterPro" id="IPR014716">
    <property type="entry name" value="Fibrinogen_a/b/g_C_1"/>
</dbReference>
<keyword evidence="2" id="KW-1185">Reference proteome</keyword>
<evidence type="ECO:0000313" key="1">
    <source>
        <dbReference type="EnsemblMetazoa" id="PPAI006773-PA"/>
    </source>
</evidence>
<dbReference type="VEuPathDB" id="VectorBase:PPAPM1_004583"/>
<dbReference type="PROSITE" id="PS51406">
    <property type="entry name" value="FIBRINOGEN_C_2"/>
    <property type="match status" value="1"/>
</dbReference>
<dbReference type="Pfam" id="PF00147">
    <property type="entry name" value="Fibrinogen_C"/>
    <property type="match status" value="1"/>
</dbReference>
<dbReference type="InterPro" id="IPR050373">
    <property type="entry name" value="Fibrinogen_C-term_domain"/>
</dbReference>
<dbReference type="InterPro" id="IPR002181">
    <property type="entry name" value="Fibrinogen_a/b/g_C_dom"/>
</dbReference>
<evidence type="ECO:0000313" key="2">
    <source>
        <dbReference type="Proteomes" id="UP000092462"/>
    </source>
</evidence>
<organism evidence="1 2">
    <name type="scientific">Phlebotomus papatasi</name>
    <name type="common">Sandfly</name>
    <dbReference type="NCBI Taxonomy" id="29031"/>
    <lineage>
        <taxon>Eukaryota</taxon>
        <taxon>Metazoa</taxon>
        <taxon>Ecdysozoa</taxon>
        <taxon>Arthropoda</taxon>
        <taxon>Hexapoda</taxon>
        <taxon>Insecta</taxon>
        <taxon>Pterygota</taxon>
        <taxon>Neoptera</taxon>
        <taxon>Endopterygota</taxon>
        <taxon>Diptera</taxon>
        <taxon>Nematocera</taxon>
        <taxon>Psychodoidea</taxon>
        <taxon>Psychodidae</taxon>
        <taxon>Phlebotomus</taxon>
        <taxon>Phlebotomus</taxon>
    </lineage>
</organism>
<dbReference type="SMART" id="SM00186">
    <property type="entry name" value="FBG"/>
    <property type="match status" value="1"/>
</dbReference>
<protein>
    <submittedName>
        <fullName evidence="1">Uncharacterized protein</fullName>
    </submittedName>
</protein>
<dbReference type="EnsemblMetazoa" id="PPAI006773-RA">
    <property type="protein sequence ID" value="PPAI006773-PA"/>
    <property type="gene ID" value="PPAI006773"/>
</dbReference>
<reference evidence="1" key="1">
    <citation type="submission" date="2022-08" db="UniProtKB">
        <authorList>
            <consortium name="EnsemblMetazoa"/>
        </authorList>
    </citation>
    <scope>IDENTIFICATION</scope>
    <source>
        <strain evidence="1">Israel</strain>
    </source>
</reference>
<dbReference type="InterPro" id="IPR020837">
    <property type="entry name" value="Fibrinogen_CS"/>
</dbReference>
<dbReference type="PANTHER" id="PTHR19143:SF459">
    <property type="entry name" value="FIBRINOGEN C-TERMINAL DOMAIN-CONTAINING PROTEIN"/>
    <property type="match status" value="1"/>
</dbReference>
<dbReference type="Gene3D" id="3.90.215.10">
    <property type="entry name" value="Gamma Fibrinogen, chain A, domain 1"/>
    <property type="match status" value="1"/>
</dbReference>
<dbReference type="PROSITE" id="PS00514">
    <property type="entry name" value="FIBRINOGEN_C_1"/>
    <property type="match status" value="1"/>
</dbReference>
<dbReference type="EMBL" id="AJVK01058744">
    <property type="status" value="NOT_ANNOTATED_CDS"/>
    <property type="molecule type" value="Genomic_DNA"/>
</dbReference>
<dbReference type="PANTHER" id="PTHR19143">
    <property type="entry name" value="FIBRINOGEN/TENASCIN/ANGIOPOEITIN"/>
    <property type="match status" value="1"/>
</dbReference>
<accession>A0A1B0DFG4</accession>
<dbReference type="CDD" id="cd00087">
    <property type="entry name" value="FReD"/>
    <property type="match status" value="1"/>
</dbReference>
<dbReference type="SUPFAM" id="SSF56496">
    <property type="entry name" value="Fibrinogen C-terminal domain-like"/>
    <property type="match status" value="1"/>
</dbReference>
<dbReference type="Proteomes" id="UP000092462">
    <property type="component" value="Unassembled WGS sequence"/>
</dbReference>
<dbReference type="VEuPathDB" id="VectorBase:PPAI006773"/>
<proteinExistence type="predicted"/>
<sequence>MKKVDSVINSLEKLSKNGSNEIGDENPKNDDTVLQNLKSIDEKLDDQINFVQTGFDRFEEVIYKIQKIFEENFSALKKSCTSTNITSSPIESDKAIINEFRQPFKSSCHEVEVRKNGVYHFGLYDQPNDNGKLYNRRLCEFATTGPAWTVIQRRGNFPINENFNRSWNDYKYGFGSLEGEFWLGNDFIHQLTNEEDQELRVELEDFAGNAVWAEYHTFYVGAEESLYHLEINGYRGIVPDSLLYHNLQLFSTFDRDNDKSNANLLPCALSFGSGWWFRGCGESNLNGKYFTEPRSGKFTGILWEHWLGNYSLKSAKMLIRPRQQNSTLWEDEYKSNRTVHLEEDP</sequence>
<name>A0A1B0DFG4_PHLPP</name>
<dbReference type="InterPro" id="IPR036056">
    <property type="entry name" value="Fibrinogen-like_C"/>
</dbReference>
<dbReference type="GO" id="GO:0005615">
    <property type="term" value="C:extracellular space"/>
    <property type="evidence" value="ECO:0007669"/>
    <property type="project" value="TreeGrafter"/>
</dbReference>